<dbReference type="PANTHER" id="PTHR45749">
    <property type="match status" value="1"/>
</dbReference>
<dbReference type="OrthoDB" id="6759200at2759"/>
<dbReference type="PANTHER" id="PTHR45749:SF23">
    <property type="entry name" value="ZINC FINGER MYM-TYPE PROTEIN 1-LIKE"/>
    <property type="match status" value="1"/>
</dbReference>
<reference evidence="2" key="1">
    <citation type="submission" date="2025-08" db="UniProtKB">
        <authorList>
            <consortium name="RefSeq"/>
        </authorList>
    </citation>
    <scope>IDENTIFICATION</scope>
    <source>
        <tissue evidence="2">Whole body</tissue>
    </source>
</reference>
<proteinExistence type="predicted"/>
<dbReference type="GeneID" id="112683189"/>
<name>A0A8B8FHQ3_9HEMI</name>
<accession>A0A8B8FHQ3</accession>
<sequence length="310" mass="36029">MINLEYRYRTWSDPAKWEINEYIIDYICKNGYSQNLDSGFSQSKRIYQSVVEVHLEISIVIGDNENIGSPHNGNFMMCLKLIAEFDPFLANHLSNYVEEVISAQYFSIIIDSTPDIAHVDQLSFILRGQSYDNAKNMSGLYSGLQARIKEISPLADFVPCSAHSLNLNIYTFFAASTHRWNLLKVNLTLKSLSDTRWSARDDACKALNQNWDNIKQSLCDILENINEKPNTHNEARGLLKLMNRFEVTFMSLFWDDMFTHYEKLALRMCKNKYETIYKRIKRRSKYHDETTNDNEINLAGSLEFKISMCS</sequence>
<dbReference type="RefSeq" id="XP_025409880.1">
    <property type="nucleotide sequence ID" value="XM_025554095.1"/>
</dbReference>
<evidence type="ECO:0000313" key="1">
    <source>
        <dbReference type="Proteomes" id="UP000694846"/>
    </source>
</evidence>
<organism evidence="1 2">
    <name type="scientific">Sipha flava</name>
    <name type="common">yellow sugarcane aphid</name>
    <dbReference type="NCBI Taxonomy" id="143950"/>
    <lineage>
        <taxon>Eukaryota</taxon>
        <taxon>Metazoa</taxon>
        <taxon>Ecdysozoa</taxon>
        <taxon>Arthropoda</taxon>
        <taxon>Hexapoda</taxon>
        <taxon>Insecta</taxon>
        <taxon>Pterygota</taxon>
        <taxon>Neoptera</taxon>
        <taxon>Paraneoptera</taxon>
        <taxon>Hemiptera</taxon>
        <taxon>Sternorrhyncha</taxon>
        <taxon>Aphidomorpha</taxon>
        <taxon>Aphidoidea</taxon>
        <taxon>Aphididae</taxon>
        <taxon>Sipha</taxon>
    </lineage>
</organism>
<dbReference type="Proteomes" id="UP000694846">
    <property type="component" value="Unplaced"/>
</dbReference>
<evidence type="ECO:0000313" key="2">
    <source>
        <dbReference type="RefSeq" id="XP_025409880.1"/>
    </source>
</evidence>
<dbReference type="SUPFAM" id="SSF53098">
    <property type="entry name" value="Ribonuclease H-like"/>
    <property type="match status" value="1"/>
</dbReference>
<dbReference type="InterPro" id="IPR012337">
    <property type="entry name" value="RNaseH-like_sf"/>
</dbReference>
<gene>
    <name evidence="2" type="primary">LOC112683189</name>
</gene>
<keyword evidence="1" id="KW-1185">Reference proteome</keyword>
<dbReference type="AlphaFoldDB" id="A0A8B8FHQ3"/>
<protein>
    <submittedName>
        <fullName evidence="2">Uncharacterized protein LOC112683189</fullName>
    </submittedName>
</protein>